<reference evidence="4" key="1">
    <citation type="submission" date="2006-10" db="EMBL/GenBank/DDBJ databases">
        <title>Complete sequence of Solibacter usitatus Ellin6076.</title>
        <authorList>
            <consortium name="US DOE Joint Genome Institute"/>
            <person name="Copeland A."/>
            <person name="Lucas S."/>
            <person name="Lapidus A."/>
            <person name="Barry K."/>
            <person name="Detter J.C."/>
            <person name="Glavina del Rio T."/>
            <person name="Hammon N."/>
            <person name="Israni S."/>
            <person name="Dalin E."/>
            <person name="Tice H."/>
            <person name="Pitluck S."/>
            <person name="Thompson L.S."/>
            <person name="Brettin T."/>
            <person name="Bruce D."/>
            <person name="Han C."/>
            <person name="Tapia R."/>
            <person name="Gilna P."/>
            <person name="Schmutz J."/>
            <person name="Larimer F."/>
            <person name="Land M."/>
            <person name="Hauser L."/>
            <person name="Kyrpides N."/>
            <person name="Mikhailova N."/>
            <person name="Janssen P.H."/>
            <person name="Kuske C.R."/>
            <person name="Richardson P."/>
        </authorList>
    </citation>
    <scope>NUCLEOTIDE SEQUENCE</scope>
    <source>
        <strain evidence="4">Ellin6076</strain>
    </source>
</reference>
<protein>
    <recommendedName>
        <fullName evidence="5">Aerotolerance regulator N-terminal domain-containing protein</fullName>
    </recommendedName>
</protein>
<keyword evidence="1" id="KW-0472">Membrane</keyword>
<sequence precursor="true">MYFLNLSLLQFLAVFGSISAISVALYLLDRSRRRLVVSTLRFWVAAEQPAVAARRRRIQQPWSLLLQLLSMALLLLAIAQLRLGTPAQAGRDHVIVLDTSSWMAGRSGNRTLMDVARDRARQYLKALPARDRVMLVRADGLATPATPFELDRKKIEAAIAASQPGSTALNLDQALLFARHIQGQDGRRVGEIAFVGSGRTAPRDATAALPKNLRVIAIPDNIENVGLRKVGMRRSGADAELWEIYVSARNYGARPKNVTLSLDFGPPGRAGRVAAGSRPLKIDPGADVETLFEYRTNAAGILGVSLTPHDGFPGDDHAELELPAQPTLSVIVYSAQPELLRPVLSATPRVVAVYRKPEEYRAYDTGLVILDRFIPPQRPTADSIWIDPPTLGSPVPIRKQVEQAQFSHWDAEHPGAAGLHTKDFKLDHATVFEAGSGDGRIGEVEAGPVIVARPGKPKIVVLGFHPALTGMRYELATPLLFANLLRWISPEVFRRSEIAGGSVGSVKLVMEQAAAAPDVKVTSEDGSPVPFTMRDRTLNFFAGSPGGVKVVAGDREYLYSLTLPELWDSKWTPPADAHSGIPKFATILESSSDLWPWLALAGAIGLLAEWLLYGRFRRGMARVLPLRSHEAAGVRR</sequence>
<evidence type="ECO:0000259" key="3">
    <source>
        <dbReference type="Pfam" id="PF13519"/>
    </source>
</evidence>
<evidence type="ECO:0008006" key="5">
    <source>
        <dbReference type="Google" id="ProtNLM"/>
    </source>
</evidence>
<evidence type="ECO:0000256" key="1">
    <source>
        <dbReference type="SAM" id="Phobius"/>
    </source>
</evidence>
<dbReference type="InParanoid" id="Q01UH9"/>
<accession>Q01UH9</accession>
<evidence type="ECO:0000259" key="2">
    <source>
        <dbReference type="Pfam" id="PF07584"/>
    </source>
</evidence>
<dbReference type="PANTHER" id="PTHR37464">
    <property type="entry name" value="BLL2463 PROTEIN"/>
    <property type="match status" value="1"/>
</dbReference>
<feature type="domain" description="Aerotolerance regulator N-terminal" evidence="2">
    <location>
        <begin position="3"/>
        <end position="80"/>
    </location>
</feature>
<feature type="transmembrane region" description="Helical" evidence="1">
    <location>
        <begin position="64"/>
        <end position="83"/>
    </location>
</feature>
<dbReference type="InterPro" id="IPR036465">
    <property type="entry name" value="vWFA_dom_sf"/>
</dbReference>
<dbReference type="InterPro" id="IPR002035">
    <property type="entry name" value="VWF_A"/>
</dbReference>
<dbReference type="KEGG" id="sus:Acid_5744"/>
<gene>
    <name evidence="4" type="ordered locus">Acid_5744</name>
</gene>
<dbReference type="Gene3D" id="3.40.50.410">
    <property type="entry name" value="von Willebrand factor, type A domain"/>
    <property type="match status" value="1"/>
</dbReference>
<feature type="transmembrane region" description="Helical" evidence="1">
    <location>
        <begin position="6"/>
        <end position="28"/>
    </location>
</feature>
<proteinExistence type="predicted"/>
<dbReference type="EMBL" id="CP000473">
    <property type="protein sequence ID" value="ABJ86691.1"/>
    <property type="molecule type" value="Genomic_DNA"/>
</dbReference>
<dbReference type="Pfam" id="PF07584">
    <property type="entry name" value="BatA"/>
    <property type="match status" value="1"/>
</dbReference>
<feature type="transmembrane region" description="Helical" evidence="1">
    <location>
        <begin position="594"/>
        <end position="613"/>
    </location>
</feature>
<dbReference type="STRING" id="234267.Acid_5744"/>
<keyword evidence="1" id="KW-1133">Transmembrane helix</keyword>
<dbReference type="OrthoDB" id="9780136at2"/>
<dbReference type="AlphaFoldDB" id="Q01UH9"/>
<evidence type="ECO:0000313" key="4">
    <source>
        <dbReference type="EMBL" id="ABJ86691.1"/>
    </source>
</evidence>
<dbReference type="InterPro" id="IPR024163">
    <property type="entry name" value="Aerotolerance_reg_N"/>
</dbReference>
<dbReference type="PANTHER" id="PTHR37464:SF1">
    <property type="entry name" value="BLL2463 PROTEIN"/>
    <property type="match status" value="1"/>
</dbReference>
<dbReference type="SUPFAM" id="SSF53300">
    <property type="entry name" value="vWA-like"/>
    <property type="match status" value="1"/>
</dbReference>
<dbReference type="eggNOG" id="COG2304">
    <property type="taxonomic scope" value="Bacteria"/>
</dbReference>
<dbReference type="HOGENOM" id="CLU_026368_1_0_0"/>
<organism evidence="4">
    <name type="scientific">Solibacter usitatus (strain Ellin6076)</name>
    <dbReference type="NCBI Taxonomy" id="234267"/>
    <lineage>
        <taxon>Bacteria</taxon>
        <taxon>Pseudomonadati</taxon>
        <taxon>Acidobacteriota</taxon>
        <taxon>Terriglobia</taxon>
        <taxon>Bryobacterales</taxon>
        <taxon>Solibacteraceae</taxon>
        <taxon>Candidatus Solibacter</taxon>
    </lineage>
</organism>
<keyword evidence="1" id="KW-0812">Transmembrane</keyword>
<feature type="domain" description="VWFA" evidence="3">
    <location>
        <begin position="94"/>
        <end position="187"/>
    </location>
</feature>
<dbReference type="Pfam" id="PF13519">
    <property type="entry name" value="VWA_2"/>
    <property type="match status" value="1"/>
</dbReference>
<name>Q01UH9_SOLUE</name>